<feature type="compositionally biased region" description="Polar residues" evidence="1">
    <location>
        <begin position="151"/>
        <end position="170"/>
    </location>
</feature>
<feature type="compositionally biased region" description="Low complexity" evidence="1">
    <location>
        <begin position="306"/>
        <end position="318"/>
    </location>
</feature>
<dbReference type="EMBL" id="MCBS01021369">
    <property type="protein sequence ID" value="RKF78193.1"/>
    <property type="molecule type" value="Genomic_DNA"/>
</dbReference>
<feature type="compositionally biased region" description="Basic and acidic residues" evidence="1">
    <location>
        <begin position="19"/>
        <end position="44"/>
    </location>
</feature>
<sequence>MSFNPNQIKLGKKRTSSKKAPEWLFPDKTESQSKSSPEAKEMSKKKLAKQVADNLLKRRAAGETSKTKPCSRLLDAVEAFLIEIGYSNSSQAFKAERKSHGENGINTKNTLSLIDIFNEWQKIHTFEEHQDTEIKAAVDRERDVKSKKSGNNHVQASDRNACSNTSSSKKCQGGDVHMAEATEDGSSSSSSSDSSSSSSTSSDSDADDEKDVVPIKTPDPSKPRDNGKKRKASFSNDSDSSSNQSKSKSKKMKIGAKISDSPAKSSSNSSSSNASSESSSSNDSSSSGSDSTSDENPTTAKAGKNDSSSSDSSSSDSDSTSDEDPTTAKAGKNDSSSSNSSSSDSDSSSPDNDPSSSDSDSSSSDSDSETSTQSSTKSSTHQISKSDSKSSGIRKLKIDDKEMTAQATSKNPSNTAKKDNASESSTKSLLPATAGGKSTKTLNSKRSIDSPASFGKKPNEPFSRIPKDIKINEKLASNAYVPYDYAQKAHEDLIVTKGKNFTKEKNKKKRGSYRGGHIDVEDKKGIKFED</sequence>
<protein>
    <recommendedName>
        <fullName evidence="2">Srp40 C-terminal domain-containing protein</fullName>
    </recommendedName>
</protein>
<comment type="caution">
    <text evidence="3">The sequence shown here is derived from an EMBL/GenBank/DDBJ whole genome shotgun (WGS) entry which is preliminary data.</text>
</comment>
<feature type="compositionally biased region" description="Polar residues" evidence="1">
    <location>
        <begin position="436"/>
        <end position="445"/>
    </location>
</feature>
<dbReference type="Pfam" id="PF05022">
    <property type="entry name" value="SRP40_C"/>
    <property type="match status" value="1"/>
</dbReference>
<proteinExistence type="predicted"/>
<dbReference type="Proteomes" id="UP000285326">
    <property type="component" value="Unassembled WGS sequence"/>
</dbReference>
<feature type="compositionally biased region" description="Low complexity" evidence="1">
    <location>
        <begin position="334"/>
        <end position="385"/>
    </location>
</feature>
<dbReference type="PANTHER" id="PTHR23216:SF1">
    <property type="entry name" value="NUCLEOLAR AND COILED-BODY PHOSPHOPROTEIN 1"/>
    <property type="match status" value="1"/>
</dbReference>
<dbReference type="PANTHER" id="PTHR23216">
    <property type="entry name" value="NUCLEOLAR AND COILED-BODY PHOSPHOPROTEIN 1"/>
    <property type="match status" value="1"/>
</dbReference>
<accession>A0A420IUH2</accession>
<evidence type="ECO:0000259" key="2">
    <source>
        <dbReference type="Pfam" id="PF05022"/>
    </source>
</evidence>
<evidence type="ECO:0000313" key="3">
    <source>
        <dbReference type="EMBL" id="RKF78193.1"/>
    </source>
</evidence>
<feature type="compositionally biased region" description="Low complexity" evidence="1">
    <location>
        <begin position="255"/>
        <end position="296"/>
    </location>
</feature>
<name>A0A420IUH2_9PEZI</name>
<dbReference type="InterPro" id="IPR039191">
    <property type="entry name" value="Nopp140-like"/>
</dbReference>
<feature type="region of interest" description="Disordered" evidence="1">
    <location>
        <begin position="1"/>
        <end position="51"/>
    </location>
</feature>
<organism evidence="3 4">
    <name type="scientific">Golovinomyces cichoracearum</name>
    <dbReference type="NCBI Taxonomy" id="62708"/>
    <lineage>
        <taxon>Eukaryota</taxon>
        <taxon>Fungi</taxon>
        <taxon>Dikarya</taxon>
        <taxon>Ascomycota</taxon>
        <taxon>Pezizomycotina</taxon>
        <taxon>Leotiomycetes</taxon>
        <taxon>Erysiphales</taxon>
        <taxon>Erysiphaceae</taxon>
        <taxon>Golovinomyces</taxon>
    </lineage>
</organism>
<evidence type="ECO:0000313" key="4">
    <source>
        <dbReference type="Proteomes" id="UP000285326"/>
    </source>
</evidence>
<dbReference type="GO" id="GO:0005654">
    <property type="term" value="C:nucleoplasm"/>
    <property type="evidence" value="ECO:0007669"/>
    <property type="project" value="TreeGrafter"/>
</dbReference>
<reference evidence="3 4" key="1">
    <citation type="journal article" date="2018" name="BMC Genomics">
        <title>Comparative genome analyses reveal sequence features reflecting distinct modes of host-adaptation between dicot and monocot powdery mildew.</title>
        <authorList>
            <person name="Wu Y."/>
            <person name="Ma X."/>
            <person name="Pan Z."/>
            <person name="Kale S.D."/>
            <person name="Song Y."/>
            <person name="King H."/>
            <person name="Zhang Q."/>
            <person name="Presley C."/>
            <person name="Deng X."/>
            <person name="Wei C.I."/>
            <person name="Xiao S."/>
        </authorList>
    </citation>
    <scope>NUCLEOTIDE SEQUENCE [LARGE SCALE GENOMIC DNA]</scope>
    <source>
        <strain evidence="3">UMSG1</strain>
    </source>
</reference>
<gene>
    <name evidence="3" type="ORF">GcM1_213024</name>
</gene>
<feature type="compositionally biased region" description="Low complexity" evidence="1">
    <location>
        <begin position="233"/>
        <end position="246"/>
    </location>
</feature>
<dbReference type="AlphaFoldDB" id="A0A420IUH2"/>
<feature type="compositionally biased region" description="Low complexity" evidence="1">
    <location>
        <begin position="186"/>
        <end position="203"/>
    </location>
</feature>
<feature type="domain" description="Srp40 C-terminal" evidence="2">
    <location>
        <begin position="461"/>
        <end position="528"/>
    </location>
</feature>
<evidence type="ECO:0000256" key="1">
    <source>
        <dbReference type="SAM" id="MobiDB-lite"/>
    </source>
</evidence>
<dbReference type="GO" id="GO:0005730">
    <property type="term" value="C:nucleolus"/>
    <property type="evidence" value="ECO:0007669"/>
    <property type="project" value="InterPro"/>
</dbReference>
<dbReference type="InterPro" id="IPR007718">
    <property type="entry name" value="Srp40_C"/>
</dbReference>
<feature type="compositionally biased region" description="Polar residues" evidence="1">
    <location>
        <begin position="405"/>
        <end position="415"/>
    </location>
</feature>
<feature type="region of interest" description="Disordered" evidence="1">
    <location>
        <begin position="139"/>
        <end position="467"/>
    </location>
</feature>